<reference evidence="2 3" key="1">
    <citation type="submission" date="2017-09" db="EMBL/GenBank/DDBJ databases">
        <authorList>
            <person name="Ehlers B."/>
            <person name="Leendertz F.H."/>
        </authorList>
    </citation>
    <scope>NUCLEOTIDE SEQUENCE [LARGE SCALE GENOMIC DNA]</scope>
    <source>
        <strain evidence="2 3">DSM 45537</strain>
    </source>
</reference>
<keyword evidence="3" id="KW-1185">Reference proteome</keyword>
<evidence type="ECO:0000259" key="1">
    <source>
        <dbReference type="Pfam" id="PF03435"/>
    </source>
</evidence>
<accession>A0A285L780</accession>
<sequence>MKVLALGGPGAMGTVAVQTAVNIPGVTEIVVADRDLVAAHGLARRLADAPVPVRAIQVDLTDEARLRAALAPADVVLNTVGPYYRFGLAVLQAAIDTRTHYLDICDDWEPTLQMLELDAAARARDVCAIIGMGASPGISNMLAAIAAAELDWVRDAYTAWPVDVDGAGDTTRDDAQLLGPDGRPSAAAVHWMQQSSGTITGVTAGRLSEQRPLRPVTLQLPGGRRGTAYSIGHPEPITLQRTLKPTGDAINLMVMSTWAMAYLDTLRRDIDKGKLTNEAAAGAFADPNLLRILRSAPTALRAKGPGTLPPFFAAVSGTKQGRPHMVLAHLNLAGPPEDPAHSLLADMARVTGIPLAIGMAQVIDGSARRPGVHPPEAVIDPGRFFEVLDVVLGRPAGSVPVYLVEQESIG</sequence>
<dbReference type="Gene3D" id="3.40.50.720">
    <property type="entry name" value="NAD(P)-binding Rossmann-like Domain"/>
    <property type="match status" value="1"/>
</dbReference>
<dbReference type="SUPFAM" id="SSF51735">
    <property type="entry name" value="NAD(P)-binding Rossmann-fold domains"/>
    <property type="match status" value="1"/>
</dbReference>
<dbReference type="OrthoDB" id="4420885at2"/>
<dbReference type="Pfam" id="PF03435">
    <property type="entry name" value="Sacchrp_dh_NADP"/>
    <property type="match status" value="1"/>
</dbReference>
<dbReference type="InterPro" id="IPR036291">
    <property type="entry name" value="NAD(P)-bd_dom_sf"/>
</dbReference>
<organism evidence="2 3">
    <name type="scientific">Nocardia amikacinitolerans</name>
    <dbReference type="NCBI Taxonomy" id="756689"/>
    <lineage>
        <taxon>Bacteria</taxon>
        <taxon>Bacillati</taxon>
        <taxon>Actinomycetota</taxon>
        <taxon>Actinomycetes</taxon>
        <taxon>Mycobacteriales</taxon>
        <taxon>Nocardiaceae</taxon>
        <taxon>Nocardia</taxon>
    </lineage>
</organism>
<evidence type="ECO:0000313" key="2">
    <source>
        <dbReference type="EMBL" id="SNY80809.1"/>
    </source>
</evidence>
<dbReference type="PANTHER" id="PTHR43796">
    <property type="entry name" value="CARBOXYNORSPERMIDINE SYNTHASE"/>
    <property type="match status" value="1"/>
</dbReference>
<dbReference type="Proteomes" id="UP000219565">
    <property type="component" value="Unassembled WGS sequence"/>
</dbReference>
<dbReference type="AlphaFoldDB" id="A0A285L780"/>
<feature type="domain" description="Saccharopine dehydrogenase NADP binding" evidence="1">
    <location>
        <begin position="3"/>
        <end position="127"/>
    </location>
</feature>
<dbReference type="PANTHER" id="PTHR43796:SF2">
    <property type="entry name" value="CARBOXYNORSPERMIDINE SYNTHASE"/>
    <property type="match status" value="1"/>
</dbReference>
<protein>
    <submittedName>
        <fullName evidence="2">Saccharopine dehydrogenase, NADP-dependent</fullName>
    </submittedName>
</protein>
<dbReference type="RefSeq" id="WP_097244959.1">
    <property type="nucleotide sequence ID" value="NZ_JAMTCU010000008.1"/>
</dbReference>
<name>A0A285L780_9NOCA</name>
<evidence type="ECO:0000313" key="3">
    <source>
        <dbReference type="Proteomes" id="UP000219565"/>
    </source>
</evidence>
<dbReference type="InterPro" id="IPR005097">
    <property type="entry name" value="Sacchrp_dh_NADP-bd"/>
</dbReference>
<dbReference type="EMBL" id="OBEG01000002">
    <property type="protein sequence ID" value="SNY80809.1"/>
    <property type="molecule type" value="Genomic_DNA"/>
</dbReference>
<gene>
    <name evidence="2" type="ORF">SAMN04244553_2381</name>
</gene>
<proteinExistence type="predicted"/>